<dbReference type="KEGG" id="cter:A606_10000"/>
<dbReference type="eggNOG" id="ENOG5031IYS">
    <property type="taxonomic scope" value="Bacteria"/>
</dbReference>
<proteinExistence type="predicted"/>
<evidence type="ECO:0008006" key="3">
    <source>
        <dbReference type="Google" id="ProtNLM"/>
    </source>
</evidence>
<dbReference type="STRING" id="1200352.A606_10000"/>
<dbReference type="PATRIC" id="fig|1200352.3.peg.2039"/>
<keyword evidence="2" id="KW-1185">Reference proteome</keyword>
<accession>S4XGD2</accession>
<organism evidence="1 2">
    <name type="scientific">Corynebacterium terpenotabidum Y-11</name>
    <dbReference type="NCBI Taxonomy" id="1200352"/>
    <lineage>
        <taxon>Bacteria</taxon>
        <taxon>Bacillati</taxon>
        <taxon>Actinomycetota</taxon>
        <taxon>Actinomycetes</taxon>
        <taxon>Mycobacteriales</taxon>
        <taxon>Corynebacteriaceae</taxon>
        <taxon>Corynebacterium</taxon>
    </lineage>
</organism>
<dbReference type="HOGENOM" id="CLU_1109970_0_0_11"/>
<dbReference type="AlphaFoldDB" id="S4XGD2"/>
<dbReference type="EMBL" id="CP003696">
    <property type="protein sequence ID" value="AGP31639.1"/>
    <property type="molecule type" value="Genomic_DNA"/>
</dbReference>
<dbReference type="Proteomes" id="UP000014809">
    <property type="component" value="Chromosome"/>
</dbReference>
<reference evidence="1 2" key="1">
    <citation type="submission" date="2012-06" db="EMBL/GenBank/DDBJ databases">
        <title>Complete genome sequence of Corynebacterium terpenotabidum Y-11 (=DSM 44721).</title>
        <authorList>
            <person name="Ruckert C."/>
            <person name="Albersmeier A."/>
            <person name="Al-Dilaimi A."/>
            <person name="Szczepanowski R."/>
            <person name="Kalinowski J."/>
        </authorList>
    </citation>
    <scope>NUCLEOTIDE SEQUENCE [LARGE SCALE GENOMIC DNA]</scope>
    <source>
        <strain evidence="1 2">Y-11</strain>
    </source>
</reference>
<evidence type="ECO:0000313" key="1">
    <source>
        <dbReference type="EMBL" id="AGP31639.1"/>
    </source>
</evidence>
<name>S4XGD2_9CORY</name>
<evidence type="ECO:0000313" key="2">
    <source>
        <dbReference type="Proteomes" id="UP000014809"/>
    </source>
</evidence>
<gene>
    <name evidence="1" type="ORF">A606_10000</name>
</gene>
<protein>
    <recommendedName>
        <fullName evidence="3">DUF559 domain-containing protein</fullName>
    </recommendedName>
</protein>
<sequence>MRYFVDEEVLEFLVSRGAGCANSADHLLLTRTRALQAIREKSLTPDPTFTDHLCTAPGLTLARMLAILDVPDAARAARWPVPDLREVNPAFTRQFIRQVQVSDAFHQCRCALAPCAPELLTGPPVLRSRILPDRARTVLSATNVGAESPPETLLRLVLADLAPGLRTQIPVFRSNGKLLTSADMGWSDQAVYIFYDGEHHQLSEQRDHDSEVLAELQRNGGQVFRVTAGQLKTVAEVNKLREMVGDALGL</sequence>